<reference evidence="2 4" key="1">
    <citation type="submission" date="2018-12" db="EMBL/GenBank/DDBJ databases">
        <title>Venturia inaequalis Genome Resource.</title>
        <authorList>
            <person name="Lichtner F.J."/>
        </authorList>
    </citation>
    <scope>NUCLEOTIDE SEQUENCE [LARGE SCALE GENOMIC DNA]</scope>
    <source>
        <strain evidence="2 4">120213</strain>
        <strain evidence="3 5">DMI_063113</strain>
    </source>
</reference>
<sequence length="272" mass="30536">MASVPSAPFQQQQTQQSMTLPLQSRKRVRADTTYSNMPPPMSSPSFYPAAAAAAPEYDLRTALESIPKSLLIDNLLRLNVSNPSIATWARSYHHFLAQKEQRKVVKFEHYADSLWKEINIRHDKLGGSKQYEMAGDVMGKVVDSVRTIGDEVQTISSWETKKSAMETLRKLTLVILDSSGVIADEIRKDFRYDSSVNDAFLKVARTMSTEERARMCKVDDGGGPFSDRLVDTVRICNAGDWNICVGLDNIVDMLLESVEDELDYDDDDEAES</sequence>
<evidence type="ECO:0000313" key="3">
    <source>
        <dbReference type="EMBL" id="KAE9967665.1"/>
    </source>
</evidence>
<name>A0A8H3U5Y7_VENIN</name>
<gene>
    <name evidence="3" type="ORF">EG327_011340</name>
    <name evidence="2" type="ORF">EG328_011036</name>
</gene>
<evidence type="ECO:0000313" key="2">
    <source>
        <dbReference type="EMBL" id="KAE9963793.1"/>
    </source>
</evidence>
<evidence type="ECO:0000313" key="5">
    <source>
        <dbReference type="Proteomes" id="UP000490939"/>
    </source>
</evidence>
<comment type="caution">
    <text evidence="2">The sequence shown here is derived from an EMBL/GenBank/DDBJ whole genome shotgun (WGS) entry which is preliminary data.</text>
</comment>
<dbReference type="AlphaFoldDB" id="A0A8H3U5Y7"/>
<protein>
    <submittedName>
        <fullName evidence="2">Uncharacterized protein</fullName>
    </submittedName>
</protein>
<dbReference type="EMBL" id="WNWR01000888">
    <property type="protein sequence ID" value="KAE9967665.1"/>
    <property type="molecule type" value="Genomic_DNA"/>
</dbReference>
<dbReference type="EMBL" id="WNWS01000778">
    <property type="protein sequence ID" value="KAE9963793.1"/>
    <property type="molecule type" value="Genomic_DNA"/>
</dbReference>
<dbReference type="Proteomes" id="UP000490939">
    <property type="component" value="Unassembled WGS sequence"/>
</dbReference>
<accession>A0A8H3U5Y7</accession>
<feature type="region of interest" description="Disordered" evidence="1">
    <location>
        <begin position="1"/>
        <end position="27"/>
    </location>
</feature>
<organism evidence="2 4">
    <name type="scientific">Venturia inaequalis</name>
    <name type="common">Apple scab fungus</name>
    <dbReference type="NCBI Taxonomy" id="5025"/>
    <lineage>
        <taxon>Eukaryota</taxon>
        <taxon>Fungi</taxon>
        <taxon>Dikarya</taxon>
        <taxon>Ascomycota</taxon>
        <taxon>Pezizomycotina</taxon>
        <taxon>Dothideomycetes</taxon>
        <taxon>Pleosporomycetidae</taxon>
        <taxon>Venturiales</taxon>
        <taxon>Venturiaceae</taxon>
        <taxon>Venturia</taxon>
    </lineage>
</organism>
<dbReference type="Proteomes" id="UP000447873">
    <property type="component" value="Unassembled WGS sequence"/>
</dbReference>
<proteinExistence type="predicted"/>
<evidence type="ECO:0000256" key="1">
    <source>
        <dbReference type="SAM" id="MobiDB-lite"/>
    </source>
</evidence>
<keyword evidence="5" id="KW-1185">Reference proteome</keyword>
<evidence type="ECO:0000313" key="4">
    <source>
        <dbReference type="Proteomes" id="UP000447873"/>
    </source>
</evidence>